<sequence>MVIQGKTGKKVAKTEPPRPSPVSRIEKIASLKRYPDKDYALDLLHQMARAVAPLIHEYKFKVGTLCEMFPKLPNLLGLNVNRGQKILIRLRPPHNDRTFFPMGDLIGTFLHELTHNVHGPHDAKFYAFLDELRRKYETGAFSTKDYVCEESKLGGGFQAPWATPQSMRQKRLEALSKGMYKAESRRVGGKAPVGDLKKAMLEAAERRLRDSKWCSQNQHVESLNEDDDLEVQVLSPMKRGSPTPASDQTYKDVIDLTKEETGDDDNIEIIAVDACEHDSAQKSGLALLRPSILEESSFTAGNFEMRSTVRYYVSSSPGRTFIGDEMRSRRKVVADLDFEHIIESSSFVEVSSLRSEAGNLIECHSSESSISSIESPCDVLGAISGNTTDMKGNSRMNEAQLVEVNTLKGNSKSKKAKSVESRSLKEKTSSKAKNQNGGKRRNGALLGAATASGENAKCNKRQGKVSSKDQKKELKSKLIRKKKTSKEPLAAEKKKRARKEVRCVSFLELF</sequence>
<dbReference type="Proteomes" id="UP000292447">
    <property type="component" value="Chromosome IV"/>
</dbReference>
<dbReference type="GO" id="GO:0008237">
    <property type="term" value="F:metallopeptidase activity"/>
    <property type="evidence" value="ECO:0007669"/>
    <property type="project" value="TreeGrafter"/>
</dbReference>
<dbReference type="GO" id="GO:0005634">
    <property type="term" value="C:nucleus"/>
    <property type="evidence" value="ECO:0007669"/>
    <property type="project" value="TreeGrafter"/>
</dbReference>
<dbReference type="STRING" id="2163413.A0A4P6XPB9"/>
<dbReference type="InterPro" id="IPR013536">
    <property type="entry name" value="WLM_dom"/>
</dbReference>
<gene>
    <name evidence="3" type="primary">MPUL0D03920</name>
    <name evidence="3" type="ORF">METSCH_D03920</name>
</gene>
<feature type="domain" description="WLM" evidence="2">
    <location>
        <begin position="16"/>
        <end position="209"/>
    </location>
</feature>
<keyword evidence="4" id="KW-1185">Reference proteome</keyword>
<protein>
    <submittedName>
        <fullName evidence="3">WLM domain-containing protein</fullName>
    </submittedName>
</protein>
<dbReference type="PROSITE" id="PS51397">
    <property type="entry name" value="WLM"/>
    <property type="match status" value="1"/>
</dbReference>
<feature type="region of interest" description="Disordered" evidence="1">
    <location>
        <begin position="405"/>
        <end position="498"/>
    </location>
</feature>
<dbReference type="EMBL" id="CP034459">
    <property type="protein sequence ID" value="QBM89322.1"/>
    <property type="molecule type" value="Genomic_DNA"/>
</dbReference>
<feature type="region of interest" description="Disordered" evidence="1">
    <location>
        <begin position="1"/>
        <end position="22"/>
    </location>
</feature>
<name>A0A4P6XPB9_9ASCO</name>
<evidence type="ECO:0000259" key="2">
    <source>
        <dbReference type="PROSITE" id="PS51397"/>
    </source>
</evidence>
<evidence type="ECO:0000256" key="1">
    <source>
        <dbReference type="SAM" id="MobiDB-lite"/>
    </source>
</evidence>
<dbReference type="PANTHER" id="PTHR46622">
    <property type="entry name" value="DNA-DEPENDENT METALLOPROTEASE WSS1"/>
    <property type="match status" value="1"/>
</dbReference>
<accession>A0A4P6XPB9</accession>
<feature type="compositionally biased region" description="Basic and acidic residues" evidence="1">
    <location>
        <begin position="466"/>
        <end position="476"/>
    </location>
</feature>
<dbReference type="PANTHER" id="PTHR46622:SF1">
    <property type="entry name" value="DNA-DEPENDENT METALLOPROTEASE WSS1"/>
    <property type="match status" value="1"/>
</dbReference>
<reference evidence="4" key="1">
    <citation type="submission" date="2019-03" db="EMBL/GenBank/DDBJ databases">
        <title>Snf2 controls pulcherriminic acid biosynthesis and connects pigmentation and antifungal activity of the yeast Metschnikowia pulcherrima.</title>
        <authorList>
            <person name="Gore-Lloyd D."/>
            <person name="Sumann I."/>
            <person name="Brachmann A.O."/>
            <person name="Schneeberger K."/>
            <person name="Ortiz-Merino R.A."/>
            <person name="Moreno-Beltran M."/>
            <person name="Schlaefli M."/>
            <person name="Kirner P."/>
            <person name="Santos Kron A."/>
            <person name="Wolfe K.H."/>
            <person name="Piel J."/>
            <person name="Ahrens C.H."/>
            <person name="Henk D."/>
            <person name="Freimoser F.M."/>
        </authorList>
    </citation>
    <scope>NUCLEOTIDE SEQUENCE [LARGE SCALE GENOMIC DNA]</scope>
    <source>
        <strain evidence="4">APC 1.2</strain>
    </source>
</reference>
<dbReference type="Pfam" id="PF08325">
    <property type="entry name" value="WLM"/>
    <property type="match status" value="1"/>
</dbReference>
<dbReference type="GO" id="GO:0006281">
    <property type="term" value="P:DNA repair"/>
    <property type="evidence" value="ECO:0007669"/>
    <property type="project" value="TreeGrafter"/>
</dbReference>
<evidence type="ECO:0000313" key="4">
    <source>
        <dbReference type="Proteomes" id="UP000292447"/>
    </source>
</evidence>
<proteinExistence type="predicted"/>
<evidence type="ECO:0000313" key="3">
    <source>
        <dbReference type="EMBL" id="QBM89322.1"/>
    </source>
</evidence>
<feature type="compositionally biased region" description="Basic and acidic residues" evidence="1">
    <location>
        <begin position="417"/>
        <end position="429"/>
    </location>
</feature>
<dbReference type="AlphaFoldDB" id="A0A4P6XPB9"/>
<organism evidence="3 4">
    <name type="scientific">Metschnikowia aff. pulcherrima</name>
    <dbReference type="NCBI Taxonomy" id="2163413"/>
    <lineage>
        <taxon>Eukaryota</taxon>
        <taxon>Fungi</taxon>
        <taxon>Dikarya</taxon>
        <taxon>Ascomycota</taxon>
        <taxon>Saccharomycotina</taxon>
        <taxon>Pichiomycetes</taxon>
        <taxon>Metschnikowiaceae</taxon>
        <taxon>Metschnikowia</taxon>
    </lineage>
</organism>
<dbReference type="InterPro" id="IPR053000">
    <property type="entry name" value="WSS1-like_metalloprotease"/>
</dbReference>